<evidence type="ECO:0000313" key="2">
    <source>
        <dbReference type="Proteomes" id="UP001054945"/>
    </source>
</evidence>
<comment type="caution">
    <text evidence="1">The sequence shown here is derived from an EMBL/GenBank/DDBJ whole genome shotgun (WGS) entry which is preliminary data.</text>
</comment>
<proteinExistence type="predicted"/>
<dbReference type="Proteomes" id="UP001054945">
    <property type="component" value="Unassembled WGS sequence"/>
</dbReference>
<gene>
    <name evidence="1" type="ORF">CEXT_682701</name>
</gene>
<feature type="non-terminal residue" evidence="1">
    <location>
        <position position="1"/>
    </location>
</feature>
<protein>
    <submittedName>
        <fullName evidence="1">Uncharacterized protein</fullName>
    </submittedName>
</protein>
<evidence type="ECO:0000313" key="1">
    <source>
        <dbReference type="EMBL" id="GIZ04367.1"/>
    </source>
</evidence>
<dbReference type="AlphaFoldDB" id="A0AAV4YAD1"/>
<organism evidence="1 2">
    <name type="scientific">Caerostris extrusa</name>
    <name type="common">Bark spider</name>
    <name type="synonym">Caerostris bankana</name>
    <dbReference type="NCBI Taxonomy" id="172846"/>
    <lineage>
        <taxon>Eukaryota</taxon>
        <taxon>Metazoa</taxon>
        <taxon>Ecdysozoa</taxon>
        <taxon>Arthropoda</taxon>
        <taxon>Chelicerata</taxon>
        <taxon>Arachnida</taxon>
        <taxon>Araneae</taxon>
        <taxon>Araneomorphae</taxon>
        <taxon>Entelegynae</taxon>
        <taxon>Araneoidea</taxon>
        <taxon>Araneidae</taxon>
        <taxon>Caerostris</taxon>
    </lineage>
</organism>
<reference evidence="1 2" key="1">
    <citation type="submission" date="2021-06" db="EMBL/GenBank/DDBJ databases">
        <title>Caerostris extrusa draft genome.</title>
        <authorList>
            <person name="Kono N."/>
            <person name="Arakawa K."/>
        </authorList>
    </citation>
    <scope>NUCLEOTIDE SEQUENCE [LARGE SCALE GENOMIC DNA]</scope>
</reference>
<name>A0AAV4YAD1_CAEEX</name>
<keyword evidence="2" id="KW-1185">Reference proteome</keyword>
<accession>A0AAV4YAD1</accession>
<sequence>LEDTMPKKSPDSLYELCIEKDF</sequence>
<dbReference type="EMBL" id="BPLR01001723">
    <property type="protein sequence ID" value="GIZ04367.1"/>
    <property type="molecule type" value="Genomic_DNA"/>
</dbReference>